<proteinExistence type="predicted"/>
<organism evidence="1">
    <name type="scientific">Sediminibacterium sp. KACHI17</name>
    <dbReference type="NCBI Taxonomy" id="1751071"/>
    <lineage>
        <taxon>Bacteria</taxon>
        <taxon>Pseudomonadati</taxon>
        <taxon>Bacteroidota</taxon>
        <taxon>Chitinophagia</taxon>
        <taxon>Chitinophagales</taxon>
        <taxon>Chitinophagaceae</taxon>
        <taxon>Sediminibacterium</taxon>
    </lineage>
</organism>
<gene>
    <name evidence="1" type="ORF">KACHI17_20720</name>
</gene>
<name>A0AAT9GKI6_9BACT</name>
<evidence type="ECO:0008006" key="2">
    <source>
        <dbReference type="Google" id="ProtNLM"/>
    </source>
</evidence>
<dbReference type="EMBL" id="AP029612">
    <property type="protein sequence ID" value="BFG71191.1"/>
    <property type="molecule type" value="Genomic_DNA"/>
</dbReference>
<protein>
    <recommendedName>
        <fullName evidence="2">STAS/SEC14 domain-containing protein</fullName>
    </recommendedName>
</protein>
<reference evidence="1" key="1">
    <citation type="submission" date="2024-02" db="EMBL/GenBank/DDBJ databases">
        <title>Sediminibacterium planktonica sp. nov. and Sediminibacterium longus sp. nov., isolated from surface lake and river water.</title>
        <authorList>
            <person name="Watanabe K."/>
            <person name="Takemine S."/>
            <person name="Ishii Y."/>
            <person name="Ogata Y."/>
            <person name="Shindo C."/>
            <person name="Suda W."/>
        </authorList>
    </citation>
    <scope>NUCLEOTIDE SEQUENCE</scope>
    <source>
        <strain evidence="1">KACHI17</strain>
    </source>
</reference>
<accession>A0AAT9GKI6</accession>
<sequence length="159" mass="18468">MLLIINKPISAVMVTVNSKWYPSQKLVSTQISGNADLQDIIQWKLSLIETLNQIPDNSEFKIYVNLYGFKAVNFEVHKVFRDVIPGTLLNYGWRVGYLDMFPEVSVKTNTTRNIQCKAAAHIHQDESKIKKYDELYSCETERFFTDETVAKEWIDSFHL</sequence>
<dbReference type="AlphaFoldDB" id="A0AAT9GKI6"/>
<evidence type="ECO:0000313" key="1">
    <source>
        <dbReference type="EMBL" id="BFG71191.1"/>
    </source>
</evidence>